<dbReference type="Gene3D" id="2.60.120.260">
    <property type="entry name" value="Galactose-binding domain-like"/>
    <property type="match status" value="1"/>
</dbReference>
<organism evidence="3 4">
    <name type="scientific">Gordonia humi</name>
    <dbReference type="NCBI Taxonomy" id="686429"/>
    <lineage>
        <taxon>Bacteria</taxon>
        <taxon>Bacillati</taxon>
        <taxon>Actinomycetota</taxon>
        <taxon>Actinomycetes</taxon>
        <taxon>Mycobacteriales</taxon>
        <taxon>Gordoniaceae</taxon>
        <taxon>Gordonia</taxon>
    </lineage>
</organism>
<dbReference type="GO" id="GO:0008239">
    <property type="term" value="F:dipeptidyl-peptidase activity"/>
    <property type="evidence" value="ECO:0007669"/>
    <property type="project" value="InterPro"/>
</dbReference>
<sequence length="571" mass="63995">MSTDMTIDWDVEVPMRDGLVLRADVFRPQESGNYPVILAMGPYGKGLHFEEGFPSYWRDMVEAFPEIAENTSNRYQNWELVDPEKWVPDGYVCVRVDSRGAGRSPGFLDPQSQIEARDFYDCIEWAGVQPWSNGKVGLLGISYYAVNQWHVAALRPPHLAAICVWEGFADYYRDKVRHGGIMNDFLDGWFNKQVVRVQHGVGGRGFIDPNTGYPVAGDDQLSEQELRENRGDPAGNVKARQLDGAYYAERTPDLSRIEVPLFSAGNWGGMGLHTRGNVEGFVAAGSTQKWLEMHGDTHFSPFYTDRGIALQKQFFGTFLKKEDNGWLDRPAVEVLVRHPGEKFTSRFEDAWPLPGTVWTKFYLDPHENALTNEPKSAEPVAYHAMGEGVRFSLPVADHAREFTGHAALHLSLSSSTVDADVFVVLQLFDPQGEEVTFIGSNDPKVPVGLGWLRASHRALDPDRSTPYRPYHTHKDPQPLEPGVPVTLDIEIWPTSIVIPSGYRLDLVVLGRDYKNSEIEIADAMYTTQGVGPFTHTDPADRPAEVFDTVNHLHFDPADPPYLLLPEIKAAN</sequence>
<feature type="domain" description="Xaa-Pro dipeptidyl-peptidase C-terminal" evidence="2">
    <location>
        <begin position="312"/>
        <end position="563"/>
    </location>
</feature>
<proteinExistence type="predicted"/>
<dbReference type="SUPFAM" id="SSF53474">
    <property type="entry name" value="alpha/beta-Hydrolases"/>
    <property type="match status" value="1"/>
</dbReference>
<keyword evidence="1" id="KW-0378">Hydrolase</keyword>
<evidence type="ECO:0000259" key="2">
    <source>
        <dbReference type="SMART" id="SM00939"/>
    </source>
</evidence>
<keyword evidence="4" id="KW-1185">Reference proteome</keyword>
<dbReference type="SUPFAM" id="SSF49785">
    <property type="entry name" value="Galactose-binding domain-like"/>
    <property type="match status" value="1"/>
</dbReference>
<evidence type="ECO:0000313" key="4">
    <source>
        <dbReference type="Proteomes" id="UP000551501"/>
    </source>
</evidence>
<dbReference type="PANTHER" id="PTHR43056:SF10">
    <property type="entry name" value="COCE_NOND FAMILY, PUTATIVE (AFU_ORTHOLOGUE AFUA_7G00600)-RELATED"/>
    <property type="match status" value="1"/>
</dbReference>
<name>A0A840FFF5_9ACTN</name>
<dbReference type="InterPro" id="IPR000383">
    <property type="entry name" value="Xaa-Pro-like_dom"/>
</dbReference>
<dbReference type="InterPro" id="IPR050585">
    <property type="entry name" value="Xaa-Pro_dipeptidyl-ppase/CocE"/>
</dbReference>
<dbReference type="InterPro" id="IPR013736">
    <property type="entry name" value="Xaa-Pro_dipept_C"/>
</dbReference>
<evidence type="ECO:0000256" key="1">
    <source>
        <dbReference type="ARBA" id="ARBA00022801"/>
    </source>
</evidence>
<dbReference type="SMART" id="SM00939">
    <property type="entry name" value="PepX_C"/>
    <property type="match status" value="1"/>
</dbReference>
<dbReference type="InterPro" id="IPR008979">
    <property type="entry name" value="Galactose-bd-like_sf"/>
</dbReference>
<dbReference type="InterPro" id="IPR029058">
    <property type="entry name" value="AB_hydrolase_fold"/>
</dbReference>
<dbReference type="InterPro" id="IPR005674">
    <property type="entry name" value="CocE/Ser_esterase"/>
</dbReference>
<dbReference type="PANTHER" id="PTHR43056">
    <property type="entry name" value="PEPTIDASE S9 PROLYL OLIGOPEPTIDASE"/>
    <property type="match status" value="1"/>
</dbReference>
<dbReference type="Pfam" id="PF08530">
    <property type="entry name" value="PepX_C"/>
    <property type="match status" value="1"/>
</dbReference>
<dbReference type="EMBL" id="JACIFP010000003">
    <property type="protein sequence ID" value="MBB4138177.1"/>
    <property type="molecule type" value="Genomic_DNA"/>
</dbReference>
<dbReference type="AlphaFoldDB" id="A0A840FFF5"/>
<protein>
    <recommendedName>
        <fullName evidence="2">Xaa-Pro dipeptidyl-peptidase C-terminal domain-containing protein</fullName>
    </recommendedName>
</protein>
<dbReference type="Gene3D" id="1.10.3020.20">
    <property type="match status" value="1"/>
</dbReference>
<accession>A0A840FFF5</accession>
<dbReference type="Gene3D" id="3.40.50.1820">
    <property type="entry name" value="alpha/beta hydrolase"/>
    <property type="match status" value="1"/>
</dbReference>
<dbReference type="Proteomes" id="UP000551501">
    <property type="component" value="Unassembled WGS sequence"/>
</dbReference>
<evidence type="ECO:0000313" key="3">
    <source>
        <dbReference type="EMBL" id="MBB4138177.1"/>
    </source>
</evidence>
<dbReference type="Pfam" id="PF02129">
    <property type="entry name" value="Peptidase_S15"/>
    <property type="match status" value="1"/>
</dbReference>
<comment type="caution">
    <text evidence="3">The sequence shown here is derived from an EMBL/GenBank/DDBJ whole genome shotgun (WGS) entry which is preliminary data.</text>
</comment>
<reference evidence="3 4" key="1">
    <citation type="submission" date="2020-08" db="EMBL/GenBank/DDBJ databases">
        <title>Sequencing the genomes of 1000 actinobacteria strains.</title>
        <authorList>
            <person name="Klenk H.-P."/>
        </authorList>
    </citation>
    <scope>NUCLEOTIDE SEQUENCE [LARGE SCALE GENOMIC DNA]</scope>
    <source>
        <strain evidence="3 4">DSM 45298</strain>
    </source>
</reference>
<dbReference type="NCBIfam" id="TIGR00976">
    <property type="entry name" value="CocE_NonD"/>
    <property type="match status" value="1"/>
</dbReference>
<gene>
    <name evidence="3" type="ORF">BKA16_004802</name>
</gene>